<proteinExistence type="predicted"/>
<evidence type="ECO:0000313" key="1">
    <source>
        <dbReference type="EMBL" id="BCE56408.1"/>
    </source>
</evidence>
<dbReference type="AlphaFoldDB" id="A0A810A190"/>
<name>A0A810A190_9BRAD</name>
<organism evidence="1">
    <name type="scientific">Bradyrhizobium diazoefficiens</name>
    <dbReference type="NCBI Taxonomy" id="1355477"/>
    <lineage>
        <taxon>Bacteria</taxon>
        <taxon>Pseudomonadati</taxon>
        <taxon>Pseudomonadota</taxon>
        <taxon>Alphaproteobacteria</taxon>
        <taxon>Hyphomicrobiales</taxon>
        <taxon>Nitrobacteraceae</taxon>
        <taxon>Bradyrhizobium</taxon>
    </lineage>
</organism>
<sequence length="233" mass="25126">MTITAKQVMSLAGRLLQDEEAVRWTLPELADWINEAVKAIVLAKPSANSVTAVLSLTAGTYQELPDQYQTLLRIVRNISSEGPPRVGGRVVRVTTRDALDAQAPYWHDPRQTPYKAEMRQFVFDEESPRSFYVYPGNDGTGKIEAIVAELPAQITATGDPAALASYDQDIGLEDIYLSPVLDFVLFRAMSKDSDAGNPVGAVAHYQAFASAVGIKTQVEGATSPNARAGVAGT</sequence>
<protein>
    <submittedName>
        <fullName evidence="1">Uncharacterized protein</fullName>
    </submittedName>
</protein>
<dbReference type="Pfam" id="PF24175">
    <property type="entry name" value="SU10_adaptor"/>
    <property type="match status" value="1"/>
</dbReference>
<dbReference type="EMBL" id="AP023095">
    <property type="protein sequence ID" value="BCE56408.1"/>
    <property type="molecule type" value="Genomic_DNA"/>
</dbReference>
<gene>
    <name evidence="1" type="ORF">XF5B_39200</name>
</gene>
<reference evidence="1" key="1">
    <citation type="submission" date="2020-05" db="EMBL/GenBank/DDBJ databases">
        <title>Complete genome sequence of Bradyrhizobium diazoefficiens XF5 isolated from soybean nodule.</title>
        <authorList>
            <person name="Noda R."/>
            <person name="Kakizaki K."/>
            <person name="Minamisawa K."/>
        </authorList>
    </citation>
    <scope>NUCLEOTIDE SEQUENCE</scope>
    <source>
        <strain evidence="1">XF5</strain>
    </source>
</reference>
<dbReference type="InterPro" id="IPR056209">
    <property type="entry name" value="SU10_adaptor"/>
</dbReference>
<accession>A0A810A190</accession>
<dbReference type="RefSeq" id="WP_183117522.1">
    <property type="nucleotide sequence ID" value="NZ_AP022638.1"/>
</dbReference>